<organism evidence="4">
    <name type="scientific">marine sediment metagenome</name>
    <dbReference type="NCBI Taxonomy" id="412755"/>
    <lineage>
        <taxon>unclassified sequences</taxon>
        <taxon>metagenomes</taxon>
        <taxon>ecological metagenomes</taxon>
    </lineage>
</organism>
<feature type="transmembrane region" description="Helical" evidence="1">
    <location>
        <begin position="430"/>
        <end position="448"/>
    </location>
</feature>
<evidence type="ECO:0000256" key="1">
    <source>
        <dbReference type="SAM" id="Phobius"/>
    </source>
</evidence>
<keyword evidence="1" id="KW-0472">Membrane</keyword>
<proteinExistence type="predicted"/>
<feature type="transmembrane region" description="Helical" evidence="1">
    <location>
        <begin position="221"/>
        <end position="242"/>
    </location>
</feature>
<dbReference type="AlphaFoldDB" id="A0A0F9UKM0"/>
<feature type="transmembrane region" description="Helical" evidence="1">
    <location>
        <begin position="70"/>
        <end position="89"/>
    </location>
</feature>
<evidence type="ECO:0000313" key="4">
    <source>
        <dbReference type="EMBL" id="KKN87902.1"/>
    </source>
</evidence>
<accession>A0A0F9UKM0</accession>
<feature type="domain" description="DUF6785" evidence="3">
    <location>
        <begin position="2"/>
        <end position="519"/>
    </location>
</feature>
<evidence type="ECO:0000259" key="2">
    <source>
        <dbReference type="Pfam" id="PF20580"/>
    </source>
</evidence>
<name>A0A0F9UKM0_9ZZZZ</name>
<protein>
    <submittedName>
        <fullName evidence="4">Uncharacterized protein</fullName>
    </submittedName>
</protein>
<feature type="transmembrane region" description="Helical" evidence="1">
    <location>
        <begin position="598"/>
        <end position="615"/>
    </location>
</feature>
<feature type="transmembrane region" description="Helical" evidence="1">
    <location>
        <begin position="670"/>
        <end position="694"/>
    </location>
</feature>
<dbReference type="InterPro" id="IPR046712">
    <property type="entry name" value="DUF6785"/>
</dbReference>
<gene>
    <name evidence="4" type="ORF">LCGC14_0254330</name>
</gene>
<reference evidence="4" key="1">
    <citation type="journal article" date="2015" name="Nature">
        <title>Complex archaea that bridge the gap between prokaryotes and eukaryotes.</title>
        <authorList>
            <person name="Spang A."/>
            <person name="Saw J.H."/>
            <person name="Jorgensen S.L."/>
            <person name="Zaremba-Niedzwiedzka K."/>
            <person name="Martijn J."/>
            <person name="Lind A.E."/>
            <person name="van Eijk R."/>
            <person name="Schleper C."/>
            <person name="Guy L."/>
            <person name="Ettema T.J."/>
        </authorList>
    </citation>
    <scope>NUCLEOTIDE SEQUENCE</scope>
</reference>
<evidence type="ECO:0000259" key="3">
    <source>
        <dbReference type="Pfam" id="PF20581"/>
    </source>
</evidence>
<dbReference type="EMBL" id="LAZR01000133">
    <property type="protein sequence ID" value="KKN87902.1"/>
    <property type="molecule type" value="Genomic_DNA"/>
</dbReference>
<feature type="transmembrane region" description="Helical" evidence="1">
    <location>
        <begin position="400"/>
        <end position="418"/>
    </location>
</feature>
<feature type="transmembrane region" description="Helical" evidence="1">
    <location>
        <begin position="375"/>
        <end position="394"/>
    </location>
</feature>
<feature type="transmembrane region" description="Helical" evidence="1">
    <location>
        <begin position="454"/>
        <end position="476"/>
    </location>
</feature>
<sequence length="709" mass="79420">MTIRAVILGLLGAMFVAAVAYLNDHVWLLPHFVASHFPVFVFGSLVVFALLVNPVLFLVRRNWRFRPAEVAVAVMFMLVACSIPNYGFLGVFTKAMVMPANVYKSEPGWEKNHLREYLPPHWQPAAGKYVPEFTDNFMQGGRAGGENISVADVPWHYWQSSLMTWMPLMMLMTVALICLGLILHKQWTQAERLRYPIADVATTLLEQDPNRAMPKLFRSTGFWWGLGLVLFIRVVNGVYAWFPENMIEIPLRLPFYDVADHFVAIKHADMWWWAWLGPMMYPTVIAIGFMLASDVGLSLGLAPPLFAVISMAFLKNFDLNIGHDDYMLGGSAAWQRFGSYVAMVLVIGYTGRRYYRDVLKGALTFRNQAGVPDYAAWACRIFFLAIGAFVMILVANGLPWPFAVLTVGMILLVSLGMSRINCESGLFLNLPRWQPIGIMVGLFGAVALGPKAIMMLALLSVVFTVVPWESLMPFFMNGLKMCSSQKIKVGRVGASSIGVYALSLMVALPVVLWAIHNYGVLREPPQWSTQDLTRYVYESGDTLVNDLKYEAKLSAAETLTTGERLGFNWGHVSFDWGRFPPVSWDDFGFDHIDPDGRFLRSAGIGLGIVLVVSFMRLRLPWWPLHPVLFMIWGTRQIAELSASFLVGWAIKSAVTNLGGTQTYQRTKVIMFGIIAGDLLGGLTFMAIALIYHLVTGKPAPEYLIFPKMM</sequence>
<dbReference type="InterPro" id="IPR046711">
    <property type="entry name" value="DUF6784"/>
</dbReference>
<feature type="transmembrane region" description="Helical" evidence="1">
    <location>
        <begin position="270"/>
        <end position="292"/>
    </location>
</feature>
<feature type="transmembrane region" description="Helical" evidence="1">
    <location>
        <begin position="299"/>
        <end position="317"/>
    </location>
</feature>
<feature type="transmembrane region" description="Helical" evidence="1">
    <location>
        <begin position="162"/>
        <end position="184"/>
    </location>
</feature>
<feature type="domain" description="DUF6784" evidence="2">
    <location>
        <begin position="602"/>
        <end position="692"/>
    </location>
</feature>
<keyword evidence="1" id="KW-1133">Transmembrane helix</keyword>
<comment type="caution">
    <text evidence="4">The sequence shown here is derived from an EMBL/GenBank/DDBJ whole genome shotgun (WGS) entry which is preliminary data.</text>
</comment>
<dbReference type="Pfam" id="PF20580">
    <property type="entry name" value="DUF6784"/>
    <property type="match status" value="1"/>
</dbReference>
<dbReference type="Pfam" id="PF20581">
    <property type="entry name" value="DUF6785"/>
    <property type="match status" value="1"/>
</dbReference>
<feature type="transmembrane region" description="Helical" evidence="1">
    <location>
        <begin position="337"/>
        <end position="355"/>
    </location>
</feature>
<feature type="transmembrane region" description="Helical" evidence="1">
    <location>
        <begin position="497"/>
        <end position="515"/>
    </location>
</feature>
<keyword evidence="1" id="KW-0812">Transmembrane</keyword>
<feature type="transmembrane region" description="Helical" evidence="1">
    <location>
        <begin position="36"/>
        <end position="58"/>
    </location>
</feature>